<dbReference type="RefSeq" id="WP_183509992.1">
    <property type="nucleotide sequence ID" value="NZ_BAABGK010000023.1"/>
</dbReference>
<dbReference type="InterPro" id="IPR005991">
    <property type="entry name" value="GUAB1"/>
</dbReference>
<evidence type="ECO:0000256" key="6">
    <source>
        <dbReference type="HAMAP-Rule" id="MF_02250"/>
    </source>
</evidence>
<keyword evidence="2" id="KW-0677">Repeat</keyword>
<protein>
    <recommendedName>
        <fullName evidence="6">GMP reductase</fullName>
        <ecNumber evidence="6">1.7.1.7</ecNumber>
    </recommendedName>
    <alternativeName>
        <fullName evidence="6">Guanosine 5'-monophosphate reductase</fullName>
        <shortName evidence="6">GMPR</shortName>
    </alternativeName>
</protein>
<dbReference type="NCBIfam" id="TIGR01303">
    <property type="entry name" value="IMP_DH_rel_1"/>
    <property type="match status" value="1"/>
</dbReference>
<organism evidence="11 12">
    <name type="scientific">Paeniglutamicibacter cryotolerans</name>
    <dbReference type="NCBI Taxonomy" id="670079"/>
    <lineage>
        <taxon>Bacteria</taxon>
        <taxon>Bacillati</taxon>
        <taxon>Actinomycetota</taxon>
        <taxon>Actinomycetes</taxon>
        <taxon>Micrococcales</taxon>
        <taxon>Micrococcaceae</taxon>
        <taxon>Paeniglutamicibacter</taxon>
    </lineage>
</organism>
<dbReference type="GO" id="GO:0005829">
    <property type="term" value="C:cytosol"/>
    <property type="evidence" value="ECO:0007669"/>
    <property type="project" value="TreeGrafter"/>
</dbReference>
<dbReference type="SMART" id="SM00116">
    <property type="entry name" value="CBS"/>
    <property type="match status" value="2"/>
</dbReference>
<dbReference type="CDD" id="cd00381">
    <property type="entry name" value="IMPDH"/>
    <property type="match status" value="1"/>
</dbReference>
<proteinExistence type="inferred from homology"/>
<evidence type="ECO:0000259" key="10">
    <source>
        <dbReference type="PROSITE" id="PS51371"/>
    </source>
</evidence>
<dbReference type="AlphaFoldDB" id="A0A839QKS9"/>
<dbReference type="FunFam" id="3.20.20.70:FF:000424">
    <property type="entry name" value="Inosine-5'-monophosphate dehydrogenase 2"/>
    <property type="match status" value="1"/>
</dbReference>
<dbReference type="InterPro" id="IPR005990">
    <property type="entry name" value="IMP_DH"/>
</dbReference>
<keyword evidence="8" id="KW-0630">Potassium</keyword>
<keyword evidence="7" id="KW-0520">NAD</keyword>
<dbReference type="InterPro" id="IPR000644">
    <property type="entry name" value="CBS_dom"/>
</dbReference>
<dbReference type="Proteomes" id="UP000523000">
    <property type="component" value="Unassembled WGS sequence"/>
</dbReference>
<keyword evidence="4 6" id="KW-0560">Oxidoreductase</keyword>
<evidence type="ECO:0000256" key="8">
    <source>
        <dbReference type="PIRSR" id="PIRSR000130-4"/>
    </source>
</evidence>
<feature type="domain" description="CBS" evidence="10">
    <location>
        <begin position="153"/>
        <end position="211"/>
    </location>
</feature>
<evidence type="ECO:0000256" key="1">
    <source>
        <dbReference type="ARBA" id="ARBA00022726"/>
    </source>
</evidence>
<dbReference type="GO" id="GO:0032264">
    <property type="term" value="P:IMP salvage"/>
    <property type="evidence" value="ECO:0007669"/>
    <property type="project" value="UniProtKB-UniRule"/>
</dbReference>
<comment type="catalytic activity">
    <reaction evidence="6">
        <text>IMP + NH4(+) + NADP(+) = GMP + NADPH + 2 H(+)</text>
        <dbReference type="Rhea" id="RHEA:17185"/>
        <dbReference type="ChEBI" id="CHEBI:15378"/>
        <dbReference type="ChEBI" id="CHEBI:28938"/>
        <dbReference type="ChEBI" id="CHEBI:57783"/>
        <dbReference type="ChEBI" id="CHEBI:58053"/>
        <dbReference type="ChEBI" id="CHEBI:58115"/>
        <dbReference type="ChEBI" id="CHEBI:58349"/>
        <dbReference type="EC" id="1.7.1.7"/>
    </reaction>
</comment>
<gene>
    <name evidence="6" type="primary">guaB1</name>
    <name evidence="11" type="ORF">E9229_000827</name>
</gene>
<evidence type="ECO:0000313" key="11">
    <source>
        <dbReference type="EMBL" id="MBB2994636.1"/>
    </source>
</evidence>
<feature type="binding site" evidence="6">
    <location>
        <begin position="302"/>
        <end position="304"/>
    </location>
    <ligand>
        <name>NADP(+)</name>
        <dbReference type="ChEBI" id="CHEBI:58349"/>
    </ligand>
</feature>
<dbReference type="GO" id="GO:0006166">
    <property type="term" value="P:purine ribonucleoside salvage"/>
    <property type="evidence" value="ECO:0007669"/>
    <property type="project" value="UniProtKB-KW"/>
</dbReference>
<keyword evidence="5 9" id="KW-0129">CBS domain</keyword>
<dbReference type="SUPFAM" id="SSF54631">
    <property type="entry name" value="CBS-domain pair"/>
    <property type="match status" value="1"/>
</dbReference>
<dbReference type="EC" id="1.7.1.7" evidence="6"/>
<comment type="function">
    <text evidence="6">Involved in the purine-salvage pathway. Catalyzes the NADPH-dependent conversion of GMP to IMP.</text>
</comment>
<evidence type="ECO:0000256" key="5">
    <source>
        <dbReference type="ARBA" id="ARBA00023122"/>
    </source>
</evidence>
<dbReference type="CDD" id="cd02205">
    <property type="entry name" value="CBS_pair_SF"/>
    <property type="match status" value="1"/>
</dbReference>
<feature type="binding site" evidence="6">
    <location>
        <begin position="244"/>
        <end position="246"/>
    </location>
    <ligand>
        <name>NADP(+)</name>
        <dbReference type="ChEBI" id="CHEBI:58349"/>
    </ligand>
</feature>
<dbReference type="GO" id="GO:0003920">
    <property type="term" value="F:GMP reductase activity"/>
    <property type="evidence" value="ECO:0007669"/>
    <property type="project" value="UniProtKB-UniRule"/>
</dbReference>
<feature type="binding site" description="in other chain" evidence="8">
    <location>
        <position position="304"/>
    </location>
    <ligand>
        <name>K(+)</name>
        <dbReference type="ChEBI" id="CHEBI:29103"/>
        <note>ligand shared between two tetrameric partners</note>
    </ligand>
</feature>
<dbReference type="EMBL" id="JACHVS010000001">
    <property type="protein sequence ID" value="MBB2994636.1"/>
    <property type="molecule type" value="Genomic_DNA"/>
</dbReference>
<dbReference type="HAMAP" id="MF_02250">
    <property type="entry name" value="GMPR_GuaB1"/>
    <property type="match status" value="1"/>
</dbReference>
<dbReference type="Gene3D" id="3.20.20.70">
    <property type="entry name" value="Aldolase class I"/>
    <property type="match status" value="1"/>
</dbReference>
<comment type="pathway">
    <text evidence="6">Purine metabolism; IMP biosynthesis via salvage pathway.</text>
</comment>
<feature type="binding site" evidence="7">
    <location>
        <begin position="302"/>
        <end position="304"/>
    </location>
    <ligand>
        <name>NAD(+)</name>
        <dbReference type="ChEBI" id="CHEBI:57540"/>
    </ligand>
</feature>
<dbReference type="SUPFAM" id="SSF51412">
    <property type="entry name" value="Inosine monophosphate dehydrogenase (IMPDH)"/>
    <property type="match status" value="1"/>
</dbReference>
<feature type="binding site" evidence="7">
    <location>
        <begin position="244"/>
        <end position="246"/>
    </location>
    <ligand>
        <name>NAD(+)</name>
        <dbReference type="ChEBI" id="CHEBI:57540"/>
    </ligand>
</feature>
<evidence type="ECO:0000256" key="7">
    <source>
        <dbReference type="PIRSR" id="PIRSR000130-3"/>
    </source>
</evidence>
<keyword evidence="3 6" id="KW-0521">NADP</keyword>
<dbReference type="PIRSF" id="PIRSF000130">
    <property type="entry name" value="IMPDH"/>
    <property type="match status" value="1"/>
</dbReference>
<dbReference type="Pfam" id="PF00478">
    <property type="entry name" value="IMPDH"/>
    <property type="match status" value="1"/>
</dbReference>
<dbReference type="InterPro" id="IPR001093">
    <property type="entry name" value="IMP_DH_GMPRt"/>
</dbReference>
<comment type="cofactor">
    <cofactor evidence="6">
        <name>a monovalent cation</name>
        <dbReference type="ChEBI" id="CHEBI:60242"/>
    </cofactor>
</comment>
<feature type="active site" description="Thioimidate intermediate" evidence="6">
    <location>
        <position position="309"/>
    </location>
</feature>
<dbReference type="InterPro" id="IPR013785">
    <property type="entry name" value="Aldolase_TIM"/>
</dbReference>
<accession>A0A839QKS9</accession>
<dbReference type="InterPro" id="IPR050139">
    <property type="entry name" value="GMP_reductase"/>
</dbReference>
<dbReference type="PANTHER" id="PTHR43170">
    <property type="entry name" value="GMP REDUCTASE"/>
    <property type="match status" value="1"/>
</dbReference>
<dbReference type="PANTHER" id="PTHR43170:SF5">
    <property type="entry name" value="GMP REDUCTASE"/>
    <property type="match status" value="1"/>
</dbReference>
<evidence type="ECO:0000313" key="12">
    <source>
        <dbReference type="Proteomes" id="UP000523000"/>
    </source>
</evidence>
<dbReference type="InterPro" id="IPR046342">
    <property type="entry name" value="CBS_dom_sf"/>
</dbReference>
<evidence type="ECO:0000256" key="9">
    <source>
        <dbReference type="PROSITE-ProRule" id="PRU00703"/>
    </source>
</evidence>
<evidence type="ECO:0000256" key="4">
    <source>
        <dbReference type="ARBA" id="ARBA00023002"/>
    </source>
</evidence>
<evidence type="ECO:0000256" key="3">
    <source>
        <dbReference type="ARBA" id="ARBA00022857"/>
    </source>
</evidence>
<comment type="caution">
    <text evidence="11">The sequence shown here is derived from an EMBL/GenBank/DDBJ whole genome shotgun (WGS) entry which is preliminary data.</text>
</comment>
<feature type="binding site" description="in other chain" evidence="8">
    <location>
        <position position="306"/>
    </location>
    <ligand>
        <name>K(+)</name>
        <dbReference type="ChEBI" id="CHEBI:29103"/>
        <note>ligand shared between two tetrameric partners</note>
    </ligand>
</feature>
<evidence type="ECO:0000256" key="2">
    <source>
        <dbReference type="ARBA" id="ARBA00022737"/>
    </source>
</evidence>
<feature type="binding site" description="in other chain" evidence="8">
    <location>
        <position position="309"/>
    </location>
    <ligand>
        <name>K(+)</name>
        <dbReference type="ChEBI" id="CHEBI:29103"/>
        <note>ligand shared between two tetrameric partners</note>
    </ligand>
</feature>
<comment type="similarity">
    <text evidence="6">Belongs to the IMPDH/GMPR family. GuaB1 subfamily.</text>
</comment>
<dbReference type="Pfam" id="PF00571">
    <property type="entry name" value="CBS"/>
    <property type="match status" value="2"/>
</dbReference>
<dbReference type="PROSITE" id="PS51371">
    <property type="entry name" value="CBS"/>
    <property type="match status" value="1"/>
</dbReference>
<dbReference type="SMART" id="SM01240">
    <property type="entry name" value="IMPDH"/>
    <property type="match status" value="1"/>
</dbReference>
<name>A0A839QKS9_9MICC</name>
<sequence>MIFLNDVKPAYDLTYNDVFMVPSRSAVASRTGVDLSTPDGTGTSIPLVVSNMTAVAGRRMAETVARRGGIAILPQDIGQEAAADMIAQVKRAHPVFETPITVQVDDAVATALSLLGKRAHGAAVVLDGHLPVGIVAEKDCLEVDRFTRISQVMTTDIVTVAPDADLRSVFDTLTGRHLGMVPVIDGERLSGVLTRKGVLRSTMYSPAVDPEGRLLVGGAVGINGDVRAKATSLLESGVDVLVVDTAHGHQEKMIEALPAITAARDDFAQRTGRRIQIAAGNVVSAAGVADLVASGADILKVGVGPGAMCTTRMMTGVGRPQFSAVLECSSAAIELGAEVWADGGVKYPRDVALALAAGAGSVMIGSWFAGTYESAGDLSHDANGRLYKESFGMASARAVQQRTRHQSAFDRARAGLFEEGISQSRMYLDPARPGVEDLIDSIVSGVRSAFTYAGADSIGEFRRRAIVGVQSSAGYEEGRPRDTSW</sequence>
<reference evidence="11 12" key="1">
    <citation type="submission" date="2020-08" db="EMBL/GenBank/DDBJ databases">
        <title>Sequencing the genomes of 1000 actinobacteria strains.</title>
        <authorList>
            <person name="Klenk H.-P."/>
        </authorList>
    </citation>
    <scope>NUCLEOTIDE SEQUENCE [LARGE SCALE GENOMIC DNA]</scope>
    <source>
        <strain evidence="11 12">DSM 22826</strain>
    </source>
</reference>
<keyword evidence="1 6" id="KW-0660">Purine salvage</keyword>
<dbReference type="GO" id="GO:0003938">
    <property type="term" value="F:IMP dehydrogenase activity"/>
    <property type="evidence" value="ECO:0007669"/>
    <property type="project" value="InterPro"/>
</dbReference>
<keyword evidence="12" id="KW-1185">Reference proteome</keyword>
<dbReference type="NCBIfam" id="NF005869">
    <property type="entry name" value="PRK07807.1"/>
    <property type="match status" value="1"/>
</dbReference>